<evidence type="ECO:0000313" key="1">
    <source>
        <dbReference type="EMBL" id="KAK3235549.1"/>
    </source>
</evidence>
<gene>
    <name evidence="1" type="ORF">CYMTET_54256</name>
</gene>
<organism evidence="1 2">
    <name type="scientific">Cymbomonas tetramitiformis</name>
    <dbReference type="NCBI Taxonomy" id="36881"/>
    <lineage>
        <taxon>Eukaryota</taxon>
        <taxon>Viridiplantae</taxon>
        <taxon>Chlorophyta</taxon>
        <taxon>Pyramimonadophyceae</taxon>
        <taxon>Pyramimonadales</taxon>
        <taxon>Pyramimonadaceae</taxon>
        <taxon>Cymbomonas</taxon>
    </lineage>
</organism>
<reference evidence="1 2" key="1">
    <citation type="journal article" date="2015" name="Genome Biol. Evol.">
        <title>Comparative Genomics of a Bacterivorous Green Alga Reveals Evolutionary Causalities and Consequences of Phago-Mixotrophic Mode of Nutrition.</title>
        <authorList>
            <person name="Burns J.A."/>
            <person name="Paasch A."/>
            <person name="Narechania A."/>
            <person name="Kim E."/>
        </authorList>
    </citation>
    <scope>NUCLEOTIDE SEQUENCE [LARGE SCALE GENOMIC DNA]</scope>
    <source>
        <strain evidence="1 2">PLY_AMNH</strain>
    </source>
</reference>
<sequence length="194" mass="21252">MFRIVDVRDVGEGENSIVDEGTIDRRRAAACLGKLVQDRTSLRDAVEHHSLSWSGLVPVCGAHAMDFFLGATSPALKVEAPTAAGITLRRLFSRPTVARGWAGQVDATMARRVRGTCGAHREVRVTYEHLLALKFGPVEVAALCGEIDHEFRVRAGLLSEGNVRNLGWSFEALAWKKPAREKKLSGKPRIVLDV</sequence>
<evidence type="ECO:0000313" key="2">
    <source>
        <dbReference type="Proteomes" id="UP001190700"/>
    </source>
</evidence>
<keyword evidence="2" id="KW-1185">Reference proteome</keyword>
<proteinExistence type="predicted"/>
<protein>
    <submittedName>
        <fullName evidence="1">Uncharacterized protein</fullName>
    </submittedName>
</protein>
<dbReference type="Proteomes" id="UP001190700">
    <property type="component" value="Unassembled WGS sequence"/>
</dbReference>
<dbReference type="EMBL" id="LGRX02035271">
    <property type="protein sequence ID" value="KAK3235549.1"/>
    <property type="molecule type" value="Genomic_DNA"/>
</dbReference>
<comment type="caution">
    <text evidence="1">The sequence shown here is derived from an EMBL/GenBank/DDBJ whole genome shotgun (WGS) entry which is preliminary data.</text>
</comment>
<accession>A0AAE0BH22</accession>
<dbReference type="AlphaFoldDB" id="A0AAE0BH22"/>
<name>A0AAE0BH22_9CHLO</name>